<protein>
    <recommendedName>
        <fullName evidence="4">Zn(2)-C6 fungal-type domain-containing protein</fullName>
    </recommendedName>
</protein>
<proteinExistence type="predicted"/>
<dbReference type="AlphaFoldDB" id="A0A9P3FHX1"/>
<gene>
    <name evidence="2" type="ORF">CKM354_001125600</name>
</gene>
<dbReference type="Proteomes" id="UP000825890">
    <property type="component" value="Unassembled WGS sequence"/>
</dbReference>
<keyword evidence="1" id="KW-0539">Nucleus</keyword>
<evidence type="ECO:0000313" key="2">
    <source>
        <dbReference type="EMBL" id="GIZ48183.1"/>
    </source>
</evidence>
<name>A0A9P3FHX1_9PEZI</name>
<dbReference type="PANTHER" id="PTHR35392">
    <property type="entry name" value="ZN(II)2CYS6 TRANSCRIPTION FACTOR (EUROFUNG)-RELATED-RELATED"/>
    <property type="match status" value="1"/>
</dbReference>
<dbReference type="InterPro" id="IPR001138">
    <property type="entry name" value="Zn2Cys6_DnaBD"/>
</dbReference>
<evidence type="ECO:0000313" key="3">
    <source>
        <dbReference type="Proteomes" id="UP000825890"/>
    </source>
</evidence>
<dbReference type="GO" id="GO:0008270">
    <property type="term" value="F:zinc ion binding"/>
    <property type="evidence" value="ECO:0007669"/>
    <property type="project" value="InterPro"/>
</dbReference>
<dbReference type="InterPro" id="IPR052973">
    <property type="entry name" value="Fungal_sec-metab_reg_TF"/>
</dbReference>
<dbReference type="PANTHER" id="PTHR35392:SF3">
    <property type="entry name" value="ZN(2)-C6 FUNGAL-TYPE DOMAIN-CONTAINING PROTEIN"/>
    <property type="match status" value="1"/>
</dbReference>
<reference evidence="2 3" key="1">
    <citation type="submission" date="2021-01" db="EMBL/GenBank/DDBJ databases">
        <title>Cercospora kikuchii MAFF 305040 whole genome shotgun sequence.</title>
        <authorList>
            <person name="Kashiwa T."/>
            <person name="Suzuki T."/>
        </authorList>
    </citation>
    <scope>NUCLEOTIDE SEQUENCE [LARGE SCALE GENOMIC DNA]</scope>
    <source>
        <strain evidence="2 3">MAFF 305040</strain>
    </source>
</reference>
<dbReference type="OrthoDB" id="5362630at2759"/>
<evidence type="ECO:0000256" key="1">
    <source>
        <dbReference type="ARBA" id="ARBA00023242"/>
    </source>
</evidence>
<organism evidence="2 3">
    <name type="scientific">Cercospora kikuchii</name>
    <dbReference type="NCBI Taxonomy" id="84275"/>
    <lineage>
        <taxon>Eukaryota</taxon>
        <taxon>Fungi</taxon>
        <taxon>Dikarya</taxon>
        <taxon>Ascomycota</taxon>
        <taxon>Pezizomycotina</taxon>
        <taxon>Dothideomycetes</taxon>
        <taxon>Dothideomycetidae</taxon>
        <taxon>Mycosphaerellales</taxon>
        <taxon>Mycosphaerellaceae</taxon>
        <taxon>Cercospora</taxon>
    </lineage>
</organism>
<keyword evidence="3" id="KW-1185">Reference proteome</keyword>
<dbReference type="CDD" id="cd00067">
    <property type="entry name" value="GAL4"/>
    <property type="match status" value="1"/>
</dbReference>
<accession>A0A9P3FHX1</accession>
<dbReference type="GeneID" id="68296831"/>
<dbReference type="RefSeq" id="XP_044662670.1">
    <property type="nucleotide sequence ID" value="XM_044806735.1"/>
</dbReference>
<dbReference type="EMBL" id="BOLY01000008">
    <property type="protein sequence ID" value="GIZ48183.1"/>
    <property type="molecule type" value="Genomic_DNA"/>
</dbReference>
<sequence>MDQALHSWREWYGIDQGAYLELLSILTTFRAFPQGTSYQTESVETFLMESGPADVSSGQWATLQDHHDRQQQLSASVVQWQDSLLDTVADIYAINTVASQDTPHRELVSLDHAVMNQGTDSCQPPQTISLPSAQRRVNSAPSSTFLDCQPACIRCWKRKSKCTTQPGGICGGCSKSAVPAQLCIRERLTSNPIFTKWTDCNYRRKLAWEHLFRASESKKATLCHDRAGPTLSVICSQFLPNSSEQTRLFYKYQKGWTHIESTPYVLCEHPPQMVATYVSECVKFYLNHLTEASDWLMSVFEVAKRNIDDRSVQLALHLWAANRLLMKGWQISGPEHLGMERNNDTRCPLFGTIPAPRVLQNQLDHMLEEYIASIEQQVLKTLSKAMLSRRCEYAAIFAAALILLHVMERDIWRLQYWILNPKVVPKHAVPPFERNLTIV</sequence>
<evidence type="ECO:0008006" key="4">
    <source>
        <dbReference type="Google" id="ProtNLM"/>
    </source>
</evidence>
<comment type="caution">
    <text evidence="2">The sequence shown here is derived from an EMBL/GenBank/DDBJ whole genome shotgun (WGS) entry which is preliminary data.</text>
</comment>
<dbReference type="GO" id="GO:0000981">
    <property type="term" value="F:DNA-binding transcription factor activity, RNA polymerase II-specific"/>
    <property type="evidence" value="ECO:0007669"/>
    <property type="project" value="InterPro"/>
</dbReference>